<protein>
    <submittedName>
        <fullName evidence="2">Uncharacterized protein</fullName>
    </submittedName>
</protein>
<dbReference type="EMBL" id="CP003697">
    <property type="protein sequence ID" value="AGF71777.1"/>
    <property type="molecule type" value="Genomic_DNA"/>
</dbReference>
<dbReference type="AlphaFoldDB" id="M1NQI3"/>
<dbReference type="HOGENOM" id="CLU_2952595_0_0_11"/>
<dbReference type="STRING" id="1121362.A605_03830"/>
<evidence type="ECO:0000313" key="2">
    <source>
        <dbReference type="EMBL" id="AGF71777.1"/>
    </source>
</evidence>
<organism evidence="2 3">
    <name type="scientific">Corynebacterium halotolerans YIM 70093 = DSM 44683</name>
    <dbReference type="NCBI Taxonomy" id="1121362"/>
    <lineage>
        <taxon>Bacteria</taxon>
        <taxon>Bacillati</taxon>
        <taxon>Actinomycetota</taxon>
        <taxon>Actinomycetes</taxon>
        <taxon>Mycobacteriales</taxon>
        <taxon>Corynebacteriaceae</taxon>
        <taxon>Corynebacterium</taxon>
    </lineage>
</organism>
<evidence type="ECO:0000313" key="3">
    <source>
        <dbReference type="Proteomes" id="UP000011723"/>
    </source>
</evidence>
<accession>M1NQI3</accession>
<dbReference type="KEGG" id="chn:A605_03830"/>
<dbReference type="PATRIC" id="fig|1121362.3.peg.770"/>
<keyword evidence="3" id="KW-1185">Reference proteome</keyword>
<feature type="region of interest" description="Disordered" evidence="1">
    <location>
        <begin position="37"/>
        <end position="59"/>
    </location>
</feature>
<reference evidence="2 3" key="1">
    <citation type="journal article" date="2012" name="Stand. Genomic Sci.">
        <title>Genome sequence of the halotolerant bacterium Corynebacterium halotolerans type strain YIM 70093(T) (= DSM 44683(T)).</title>
        <authorList>
            <person name="Ruckert C."/>
            <person name="Albersmeier A."/>
            <person name="Al-Dilaimi A."/>
            <person name="Niehaus K."/>
            <person name="Szczepanowski R."/>
            <person name="Kalinowski J."/>
        </authorList>
    </citation>
    <scope>NUCLEOTIDE SEQUENCE [LARGE SCALE GENOMIC DNA]</scope>
    <source>
        <strain evidence="2">YIM 70093</strain>
    </source>
</reference>
<gene>
    <name evidence="2" type="ORF">A605_03830</name>
</gene>
<proteinExistence type="predicted"/>
<name>M1NQI3_9CORY</name>
<dbReference type="Proteomes" id="UP000011723">
    <property type="component" value="Chromosome"/>
</dbReference>
<evidence type="ECO:0000256" key="1">
    <source>
        <dbReference type="SAM" id="MobiDB-lite"/>
    </source>
</evidence>
<sequence>MSGGRPLRRTRGDLIATGAIAAVAVAAVAGVALTAPIRGSELDPADTPAHGGPTPGHRA</sequence>